<sequence length="291" mass="32142">MAVIPSCPALSVNISVKGQIVEEYEPQEGEREPDSEIPTTCSFIEAQTGENFAIYCSVEPDISFPQGSNVLIFQVHIDGHRITSVALWKSDLKKNTIVRIKDIQVQEQGGASMRYKFTFASISTTDNENDDTITQDRQFCQDMGTIRVVVEWGTCTQEIYESKRPPAIPITSDGIIAEKAMKGKPLSHMTCFSPTNSSPSQARWPQCLTTSSGTLAIFKFKYSSRDVLKNQIFMPQGLRSDPPGDFTNLNHDQSVKQEVAGPGPHAGVTYARPLKVFKNDDGVEVIDLTGD</sequence>
<dbReference type="OrthoDB" id="3364132at2759"/>
<protein>
    <recommendedName>
        <fullName evidence="1">DUF7918 domain-containing protein</fullName>
    </recommendedName>
</protein>
<evidence type="ECO:0000259" key="1">
    <source>
        <dbReference type="Pfam" id="PF25534"/>
    </source>
</evidence>
<dbReference type="EMBL" id="LKCW01000140">
    <property type="protein sequence ID" value="KPM38226.1"/>
    <property type="molecule type" value="Genomic_DNA"/>
</dbReference>
<dbReference type="PANTHER" id="PTHR36223">
    <property type="entry name" value="BETA-LACTAMASE-TYPE TRANSPEPTIDASE FOLD DOMAIN CONTAINING PROTEIN"/>
    <property type="match status" value="1"/>
</dbReference>
<feature type="domain" description="DUF7918" evidence="1">
    <location>
        <begin position="10"/>
        <end position="235"/>
    </location>
</feature>
<dbReference type="Proteomes" id="UP000050424">
    <property type="component" value="Unassembled WGS sequence"/>
</dbReference>
<reference evidence="2 3" key="1">
    <citation type="submission" date="2015-09" db="EMBL/GenBank/DDBJ databases">
        <title>Draft genome of a European isolate of the apple canker pathogen Neonectria ditissima.</title>
        <authorList>
            <person name="Gomez-Cortecero A."/>
            <person name="Harrison R.J."/>
            <person name="Armitage A.D."/>
        </authorList>
    </citation>
    <scope>NUCLEOTIDE SEQUENCE [LARGE SCALE GENOMIC DNA]</scope>
    <source>
        <strain evidence="2 3">R09/05</strain>
    </source>
</reference>
<dbReference type="Pfam" id="PF25534">
    <property type="entry name" value="DUF7918"/>
    <property type="match status" value="1"/>
</dbReference>
<dbReference type="AlphaFoldDB" id="A0A0P7AKN3"/>
<dbReference type="PANTHER" id="PTHR36223:SF1">
    <property type="entry name" value="TRANSCRIPTION ELONGATION FACTOR EAF N-TERMINAL DOMAIN-CONTAINING PROTEIN"/>
    <property type="match status" value="1"/>
</dbReference>
<dbReference type="STRING" id="78410.A0A0P7AKN3"/>
<keyword evidence="3" id="KW-1185">Reference proteome</keyword>
<evidence type="ECO:0000313" key="2">
    <source>
        <dbReference type="EMBL" id="KPM38226.1"/>
    </source>
</evidence>
<accession>A0A0P7AKN3</accession>
<organism evidence="2 3">
    <name type="scientific">Neonectria ditissima</name>
    <dbReference type="NCBI Taxonomy" id="78410"/>
    <lineage>
        <taxon>Eukaryota</taxon>
        <taxon>Fungi</taxon>
        <taxon>Dikarya</taxon>
        <taxon>Ascomycota</taxon>
        <taxon>Pezizomycotina</taxon>
        <taxon>Sordariomycetes</taxon>
        <taxon>Hypocreomycetidae</taxon>
        <taxon>Hypocreales</taxon>
        <taxon>Nectriaceae</taxon>
        <taxon>Neonectria</taxon>
    </lineage>
</organism>
<proteinExistence type="predicted"/>
<evidence type="ECO:0000313" key="3">
    <source>
        <dbReference type="Proteomes" id="UP000050424"/>
    </source>
</evidence>
<dbReference type="InterPro" id="IPR057678">
    <property type="entry name" value="DUF7918"/>
</dbReference>
<gene>
    <name evidence="2" type="ORF">AK830_g8329</name>
</gene>
<comment type="caution">
    <text evidence="2">The sequence shown here is derived from an EMBL/GenBank/DDBJ whole genome shotgun (WGS) entry which is preliminary data.</text>
</comment>
<name>A0A0P7AKN3_9HYPO</name>